<evidence type="ECO:0000256" key="5">
    <source>
        <dbReference type="ARBA" id="ARBA00012730"/>
    </source>
</evidence>
<dbReference type="EC" id="5.4.2.8" evidence="5"/>
<organism evidence="16 17">
    <name type="scientific">Oleispira antarctica RB-8</name>
    <dbReference type="NCBI Taxonomy" id="698738"/>
    <lineage>
        <taxon>Bacteria</taxon>
        <taxon>Pseudomonadati</taxon>
        <taxon>Pseudomonadota</taxon>
        <taxon>Gammaproteobacteria</taxon>
        <taxon>Oceanospirillales</taxon>
        <taxon>Oceanospirillaceae</taxon>
        <taxon>Oleispira</taxon>
    </lineage>
</organism>
<accession>R4YUP3</accession>
<feature type="domain" description="Alpha-D-phosphohexomutase alpha/beta/alpha" evidence="14">
    <location>
        <begin position="527"/>
        <end position="624"/>
    </location>
</feature>
<evidence type="ECO:0000256" key="7">
    <source>
        <dbReference type="ARBA" id="ARBA00022723"/>
    </source>
</evidence>
<evidence type="ECO:0000256" key="8">
    <source>
        <dbReference type="ARBA" id="ARBA00022842"/>
    </source>
</evidence>
<protein>
    <recommendedName>
        <fullName evidence="5">phosphomannomutase</fullName>
        <ecNumber evidence="5">5.4.2.8</ecNumber>
    </recommendedName>
</protein>
<dbReference type="PATRIC" id="fig|698738.3.peg.4010"/>
<evidence type="ECO:0000259" key="13">
    <source>
        <dbReference type="Pfam" id="PF02878"/>
    </source>
</evidence>
<dbReference type="SUPFAM" id="SSF53738">
    <property type="entry name" value="Phosphoglucomutase, first 3 domains"/>
    <property type="match status" value="3"/>
</dbReference>
<dbReference type="InterPro" id="IPR005841">
    <property type="entry name" value="Alpha-D-phosphohexomutase_SF"/>
</dbReference>
<dbReference type="InterPro" id="IPR016055">
    <property type="entry name" value="A-D-PHexomutase_a/b/a-I/II/III"/>
</dbReference>
<keyword evidence="8" id="KW-0460">Magnesium</keyword>
<dbReference type="Pfam" id="PF00408">
    <property type="entry name" value="PGM_PMM_IV"/>
    <property type="match status" value="1"/>
</dbReference>
<evidence type="ECO:0000256" key="11">
    <source>
        <dbReference type="SAM" id="Phobius"/>
    </source>
</evidence>
<comment type="cofactor">
    <cofactor evidence="2">
        <name>Mg(2+)</name>
        <dbReference type="ChEBI" id="CHEBI:18420"/>
    </cofactor>
</comment>
<feature type="region of interest" description="Disordered" evidence="10">
    <location>
        <begin position="333"/>
        <end position="361"/>
    </location>
</feature>
<comment type="similarity">
    <text evidence="4">Belongs to the phosphohexose mutase family.</text>
</comment>
<reference evidence="16 17" key="1">
    <citation type="journal article" date="2013" name="Nat. Commun.">
        <title>Genome sequence and functional genomic analysis of the oil-degrading bacterium Oleispira antarctica.</title>
        <authorList>
            <person name="Kube M."/>
            <person name="Chernikova T.N."/>
            <person name="Al-Ramahi Y."/>
            <person name="Beloqui A."/>
            <person name="Lopez-Cortez N."/>
            <person name="Guazzaroni M.E."/>
            <person name="Heipieper H.J."/>
            <person name="Klages S."/>
            <person name="Kotsyurbenko O.R."/>
            <person name="Langer I."/>
            <person name="Nechitaylo T.Y."/>
            <person name="Lunsdorf H."/>
            <person name="Fernandez M."/>
            <person name="Juarez S."/>
            <person name="Ciordia S."/>
            <person name="Singer A."/>
            <person name="Kagan O."/>
            <person name="Egorova O."/>
            <person name="Petit P.A."/>
            <person name="Stogios P."/>
            <person name="Kim Y."/>
            <person name="Tchigvintsev A."/>
            <person name="Flick R."/>
            <person name="Denaro R."/>
            <person name="Genovese M."/>
            <person name="Albar J.P."/>
            <person name="Reva O.N."/>
            <person name="Martinez-Gomariz M."/>
            <person name="Tran H."/>
            <person name="Ferrer M."/>
            <person name="Savchenko A."/>
            <person name="Yakunin A.F."/>
            <person name="Yakimov M.M."/>
            <person name="Golyshina O.V."/>
            <person name="Reinhardt R."/>
            <person name="Golyshin P.N."/>
        </authorList>
    </citation>
    <scope>NUCLEOTIDE SEQUENCE [LARGE SCALE GENOMIC DNA]</scope>
</reference>
<name>R4YUP3_OLEAN</name>
<evidence type="ECO:0000256" key="4">
    <source>
        <dbReference type="ARBA" id="ARBA00010231"/>
    </source>
</evidence>
<dbReference type="GO" id="GO:0004615">
    <property type="term" value="F:phosphomannomutase activity"/>
    <property type="evidence" value="ECO:0007669"/>
    <property type="project" value="UniProtKB-EC"/>
</dbReference>
<feature type="domain" description="Alpha-D-phosphohexomutase C-terminal" evidence="12">
    <location>
        <begin position="747"/>
        <end position="814"/>
    </location>
</feature>
<dbReference type="InterPro" id="IPR005843">
    <property type="entry name" value="A-D-PHexomutase_C"/>
</dbReference>
<dbReference type="PANTHER" id="PTHR43771">
    <property type="entry name" value="PHOSPHOMANNOMUTASE"/>
    <property type="match status" value="1"/>
</dbReference>
<dbReference type="EMBL" id="FO203512">
    <property type="protein sequence ID" value="CCK78028.1"/>
    <property type="molecule type" value="Genomic_DNA"/>
</dbReference>
<feature type="compositionally biased region" description="Polar residues" evidence="10">
    <location>
        <begin position="338"/>
        <end position="360"/>
    </location>
</feature>
<dbReference type="Gene3D" id="3.30.310.50">
    <property type="entry name" value="Alpha-D-phosphohexomutase, C-terminal domain"/>
    <property type="match status" value="1"/>
</dbReference>
<dbReference type="Proteomes" id="UP000032749">
    <property type="component" value="Chromosome"/>
</dbReference>
<comment type="pathway">
    <text evidence="3">Nucleotide-sugar biosynthesis; GDP-alpha-D-mannose biosynthesis; alpha-D-mannose 1-phosphate from D-fructose 6-phosphate: step 2/2.</text>
</comment>
<feature type="domain" description="Alpha-D-phosphohexomutase alpha/beta/alpha" evidence="13">
    <location>
        <begin position="382"/>
        <end position="512"/>
    </location>
</feature>
<dbReference type="Gene3D" id="3.40.120.10">
    <property type="entry name" value="Alpha-D-Glucose-1,6-Bisphosphate, subunit A, domain 3"/>
    <property type="match status" value="3"/>
</dbReference>
<dbReference type="InterPro" id="IPR005844">
    <property type="entry name" value="A-D-PHexomutase_a/b/a-I"/>
</dbReference>
<keyword evidence="6" id="KW-0597">Phosphoprotein</keyword>
<dbReference type="Pfam" id="PF02880">
    <property type="entry name" value="PGM_PMM_III"/>
    <property type="match status" value="1"/>
</dbReference>
<evidence type="ECO:0000259" key="12">
    <source>
        <dbReference type="Pfam" id="PF00408"/>
    </source>
</evidence>
<dbReference type="KEGG" id="oai:OLEAN_C38520"/>
<dbReference type="CDD" id="cd03089">
    <property type="entry name" value="PMM_PGM"/>
    <property type="match status" value="1"/>
</dbReference>
<comment type="catalytic activity">
    <reaction evidence="1">
        <text>alpha-D-mannose 1-phosphate = D-mannose 6-phosphate</text>
        <dbReference type="Rhea" id="RHEA:11140"/>
        <dbReference type="ChEBI" id="CHEBI:58409"/>
        <dbReference type="ChEBI" id="CHEBI:58735"/>
        <dbReference type="EC" id="5.4.2.8"/>
    </reaction>
</comment>
<feature type="domain" description="Alpha-D-phosphohexomutase alpha/beta/alpha" evidence="15">
    <location>
        <begin position="629"/>
        <end position="737"/>
    </location>
</feature>
<evidence type="ECO:0000313" key="17">
    <source>
        <dbReference type="Proteomes" id="UP000032749"/>
    </source>
</evidence>
<keyword evidence="17" id="KW-1185">Reference proteome</keyword>
<evidence type="ECO:0000259" key="15">
    <source>
        <dbReference type="Pfam" id="PF02880"/>
    </source>
</evidence>
<dbReference type="GO" id="GO:0046872">
    <property type="term" value="F:metal ion binding"/>
    <property type="evidence" value="ECO:0007669"/>
    <property type="project" value="UniProtKB-KW"/>
</dbReference>
<keyword evidence="9 16" id="KW-0413">Isomerase</keyword>
<evidence type="ECO:0000256" key="6">
    <source>
        <dbReference type="ARBA" id="ARBA00022553"/>
    </source>
</evidence>
<evidence type="ECO:0000256" key="9">
    <source>
        <dbReference type="ARBA" id="ARBA00023235"/>
    </source>
</evidence>
<dbReference type="AlphaFoldDB" id="R4YUP3"/>
<keyword evidence="11" id="KW-1133">Transmembrane helix</keyword>
<dbReference type="InterPro" id="IPR036900">
    <property type="entry name" value="A-D-PHexomutase_C_sf"/>
</dbReference>
<dbReference type="Pfam" id="PF02878">
    <property type="entry name" value="PGM_PMM_I"/>
    <property type="match status" value="1"/>
</dbReference>
<evidence type="ECO:0000256" key="3">
    <source>
        <dbReference type="ARBA" id="ARBA00004699"/>
    </source>
</evidence>
<feature type="transmembrane region" description="Helical" evidence="11">
    <location>
        <begin position="12"/>
        <end position="31"/>
    </location>
</feature>
<dbReference type="Pfam" id="PF02879">
    <property type="entry name" value="PGM_PMM_II"/>
    <property type="match status" value="1"/>
</dbReference>
<keyword evidence="11" id="KW-0812">Transmembrane</keyword>
<evidence type="ECO:0000256" key="2">
    <source>
        <dbReference type="ARBA" id="ARBA00001946"/>
    </source>
</evidence>
<evidence type="ECO:0000256" key="1">
    <source>
        <dbReference type="ARBA" id="ARBA00000586"/>
    </source>
</evidence>
<dbReference type="InterPro" id="IPR005845">
    <property type="entry name" value="A-D-PHexomutase_a/b/a-II"/>
</dbReference>
<gene>
    <name evidence="16" type="primary">manB</name>
    <name evidence="16" type="ORF">OLEAN_C38520</name>
</gene>
<proteinExistence type="inferred from homology"/>
<evidence type="ECO:0000313" key="16">
    <source>
        <dbReference type="EMBL" id="CCK78028.1"/>
    </source>
</evidence>
<dbReference type="PANTHER" id="PTHR43771:SF2">
    <property type="entry name" value="PHOSPHOMANNOMUTASE_PHOSPHOGLUCOMUTASE"/>
    <property type="match status" value="1"/>
</dbReference>
<sequence>MEMKAPQRTLAFYNRLGIWVALLFISLGLSMQSLQVNLFAQATLDKEYAHAMAQQMAQSLRVKLAETQMQQKNAARHSQTIAYLDQEDLSWKRTLKSLITGAEQILILDNLSALGLQDKLGYAVQELATNTLKGKEFPLEAVQLNGEIHFYLATPIKDYTQTIKGILLIEYGTDWLDQLRQGAAAKHGLISTRQVLKDDPSKGLQVFEIGAKSASRLTIVTESINDYWFLTFIPADTRPQLATTSIVTPWIVALLGTLITLFIITWLQKREVDYNQLMLLNYVRQLFRKGENKWPNFNIKIFHDVAKAMEHLAHSKGMIQSAEENHAPIAAREKQKIDLTQPTNKSLTSNTASRAVSKHSSAPIPQVMVEEVEHDTAVAHSIFRAYDIRGTVNDNLTPDVAEQIGLALGSELLIRGESKIVLGWDGRLSSPELAAALQKGLLSTGCNVINIGSVVTGMMYYACHELDTTNGIIVTGSHNDSSLNGFKIIINRQTLIKESLMALYHRIQRKDFRTGQGLIEEKNISHDYLDRIQSDIQLSRPLKVVFDAGNGIAGPIGLKLLKTMGLEVVPLFCNVDGNFPNHKPNPSDPKSLIALQQAVVEQGADLGIAVDGDGDSIGLVDEKGSIIMPDRILMLLAKDIISRHPGCDVIYDIKSSRRLNQVIAQCGGRPTMWKTGQSLMKAKMEELQATLGGELSGHIYFRDRWYGFDDSLYVSARLLELLSHQLDTVSEIFSEFPDDVSTDEITINTDNKSKFDIIQKLASEPSLQQGARVSTIDGIRSDFQDGWGLIRASNTSPKLTLRFAGDNNDALLRIQLLYKDALLRHAPGLNIPF</sequence>
<keyword evidence="11" id="KW-0472">Membrane</keyword>
<dbReference type="HOGENOM" id="CLU_013562_0_1_6"/>
<dbReference type="SUPFAM" id="SSF55957">
    <property type="entry name" value="Phosphoglucomutase, C-terminal domain"/>
    <property type="match status" value="1"/>
</dbReference>
<dbReference type="STRING" id="698738.OLEAN_C38520"/>
<keyword evidence="7" id="KW-0479">Metal-binding</keyword>
<evidence type="ECO:0000259" key="14">
    <source>
        <dbReference type="Pfam" id="PF02879"/>
    </source>
</evidence>
<dbReference type="GO" id="GO:0005975">
    <property type="term" value="P:carbohydrate metabolic process"/>
    <property type="evidence" value="ECO:0007669"/>
    <property type="project" value="InterPro"/>
</dbReference>
<dbReference type="InterPro" id="IPR005846">
    <property type="entry name" value="A-D-PHexomutase_a/b/a-III"/>
</dbReference>
<dbReference type="PRINTS" id="PR00509">
    <property type="entry name" value="PGMPMM"/>
</dbReference>
<evidence type="ECO:0000256" key="10">
    <source>
        <dbReference type="SAM" id="MobiDB-lite"/>
    </source>
</evidence>